<comment type="similarity">
    <text evidence="1">Belongs to the short-chain dehydrogenases/reductases (SDR) family.</text>
</comment>
<evidence type="ECO:0000313" key="7">
    <source>
        <dbReference type="EMBL" id="CAI4003313.1"/>
    </source>
</evidence>
<dbReference type="EMBL" id="CAMXCT010003243">
    <property type="protein sequence ID" value="CAI4003313.1"/>
    <property type="molecule type" value="Genomic_DNA"/>
</dbReference>
<dbReference type="InterPro" id="IPR036291">
    <property type="entry name" value="NAD(P)-bd_dom_sf"/>
</dbReference>
<dbReference type="SUPFAM" id="SSF46565">
    <property type="entry name" value="Chaperone J-domain"/>
    <property type="match status" value="1"/>
</dbReference>
<dbReference type="AlphaFoldDB" id="A0A9P1D6F3"/>
<evidence type="ECO:0000256" key="3">
    <source>
        <dbReference type="ARBA" id="ARBA00023002"/>
    </source>
</evidence>
<dbReference type="InterPro" id="IPR036869">
    <property type="entry name" value="J_dom_sf"/>
</dbReference>
<evidence type="ECO:0000259" key="6">
    <source>
        <dbReference type="PROSITE" id="PS50076"/>
    </source>
</evidence>
<dbReference type="SUPFAM" id="SSF51735">
    <property type="entry name" value="NAD(P)-binding Rossmann-fold domains"/>
    <property type="match status" value="1"/>
</dbReference>
<feature type="chain" id="PRO_5043271103" evidence="5">
    <location>
        <begin position="20"/>
        <end position="856"/>
    </location>
</feature>
<evidence type="ECO:0000313" key="8">
    <source>
        <dbReference type="EMBL" id="CAL4790625.1"/>
    </source>
</evidence>
<dbReference type="GO" id="GO:0016491">
    <property type="term" value="F:oxidoreductase activity"/>
    <property type="evidence" value="ECO:0007669"/>
    <property type="project" value="UniProtKB-KW"/>
</dbReference>
<evidence type="ECO:0000313" key="9">
    <source>
        <dbReference type="Proteomes" id="UP001152797"/>
    </source>
</evidence>
<organism evidence="7">
    <name type="scientific">Cladocopium goreaui</name>
    <dbReference type="NCBI Taxonomy" id="2562237"/>
    <lineage>
        <taxon>Eukaryota</taxon>
        <taxon>Sar</taxon>
        <taxon>Alveolata</taxon>
        <taxon>Dinophyceae</taxon>
        <taxon>Suessiales</taxon>
        <taxon>Symbiodiniaceae</taxon>
        <taxon>Cladocopium</taxon>
    </lineage>
</organism>
<dbReference type="Pfam" id="PF00106">
    <property type="entry name" value="adh_short"/>
    <property type="match status" value="1"/>
</dbReference>
<reference evidence="7" key="1">
    <citation type="submission" date="2022-10" db="EMBL/GenBank/DDBJ databases">
        <authorList>
            <person name="Chen Y."/>
            <person name="Dougan E. K."/>
            <person name="Chan C."/>
            <person name="Rhodes N."/>
            <person name="Thang M."/>
        </authorList>
    </citation>
    <scope>NUCLEOTIDE SEQUENCE</scope>
</reference>
<dbReference type="PRINTS" id="PR00625">
    <property type="entry name" value="JDOMAIN"/>
</dbReference>
<dbReference type="Gene3D" id="3.40.50.720">
    <property type="entry name" value="NAD(P)-binding Rossmann-like Domain"/>
    <property type="match status" value="1"/>
</dbReference>
<dbReference type="PROSITE" id="PS50076">
    <property type="entry name" value="DNAJ_2"/>
    <property type="match status" value="1"/>
</dbReference>
<dbReference type="SMART" id="SM00271">
    <property type="entry name" value="DnaJ"/>
    <property type="match status" value="1"/>
</dbReference>
<dbReference type="InterPro" id="IPR001623">
    <property type="entry name" value="DnaJ_domain"/>
</dbReference>
<feature type="region of interest" description="Disordered" evidence="4">
    <location>
        <begin position="289"/>
        <end position="308"/>
    </location>
</feature>
<proteinExistence type="inferred from homology"/>
<dbReference type="Pfam" id="PF00226">
    <property type="entry name" value="DnaJ"/>
    <property type="match status" value="1"/>
</dbReference>
<dbReference type="EMBL" id="CAMXCT030003243">
    <property type="protein sequence ID" value="CAL4790625.1"/>
    <property type="molecule type" value="Genomic_DNA"/>
</dbReference>
<keyword evidence="2" id="KW-0521">NADP</keyword>
<dbReference type="Proteomes" id="UP001152797">
    <property type="component" value="Unassembled WGS sequence"/>
</dbReference>
<keyword evidence="9" id="KW-1185">Reference proteome</keyword>
<name>A0A9P1D6F3_9DINO</name>
<dbReference type="CDD" id="cd06257">
    <property type="entry name" value="DnaJ"/>
    <property type="match status" value="1"/>
</dbReference>
<protein>
    <submittedName>
        <fullName evidence="8">Carbonyl reductase [NADPH] 1</fullName>
    </submittedName>
</protein>
<dbReference type="EMBL" id="CAMXCT020003243">
    <property type="protein sequence ID" value="CAL1156688.1"/>
    <property type="molecule type" value="Genomic_DNA"/>
</dbReference>
<dbReference type="InterPro" id="IPR002347">
    <property type="entry name" value="SDR_fam"/>
</dbReference>
<reference evidence="8 9" key="2">
    <citation type="submission" date="2024-05" db="EMBL/GenBank/DDBJ databases">
        <authorList>
            <person name="Chen Y."/>
            <person name="Shah S."/>
            <person name="Dougan E. K."/>
            <person name="Thang M."/>
            <person name="Chan C."/>
        </authorList>
    </citation>
    <scope>NUCLEOTIDE SEQUENCE [LARGE SCALE GENOMIC DNA]</scope>
</reference>
<dbReference type="Gene3D" id="1.10.287.110">
    <property type="entry name" value="DnaJ domain"/>
    <property type="match status" value="1"/>
</dbReference>
<comment type="caution">
    <text evidence="7">The sequence shown here is derived from an EMBL/GenBank/DDBJ whole genome shotgun (WGS) entry which is preliminary data.</text>
</comment>
<dbReference type="PANTHER" id="PTHR43963">
    <property type="entry name" value="CARBONYL REDUCTASE 1-RELATED"/>
    <property type="match status" value="1"/>
</dbReference>
<dbReference type="PANTHER" id="PTHR43963:SF6">
    <property type="entry name" value="CHAIN DEHYDROGENASE FAMILY PROTEIN, PUTATIVE (AFU_ORTHOLOGUE AFUA_3G15350)-RELATED"/>
    <property type="match status" value="1"/>
</dbReference>
<keyword evidence="3" id="KW-0560">Oxidoreductase</keyword>
<sequence length="856" mass="94267">MRPWLCCLLMALPFAPAVTGPLAVVTGANKGVGFHVARQLQEAGLRVIIACRNELLAKQAAATLGCEYEILDLASDASIDAFAKQMETKYAQLDVLVNNAAIAFKAADPTPFKDQTVPTLAINFFATMRLTDRLLPLLRASAMKGGRPKIVNVASMAGKLRQLSQKLKVLECPALQAQFASDTLDRNRLVSLVENFVAAVQSGRHKEMGEAGESKLALIAFTRLVAREEPTIQVNACCPGYCRTDMSSNRGGQDPSVGARTVALCALLSPSAPSGAFFENQQISVQDAEAKETAEAKGEATSKAKRRPGNSLLNSCLGGSWDGKTGYKYGNHPCKMLARAAKRRRTSQPELDYYQILGLRRDAKHQDIIRAYHREAKQTHPDRPGGSKEAFQTLAHAYEVLADDAKRQAYNASIVERGSCDGAAATHDPKPRCERHILAEHPEAFVKLLLSCKMALWARLLRGLTGAQLQKLLDCLHFEENGQRLLTRRQAGVSYSQDLRRPCYLYAGAGNSFWAEVLIHGICFATPRTTSRAVAAYYHSAVVELKRLVQEGISANPFGSLEDAIIRGLSGLDTQGLTCPLLFSVRITSRRFGNKDFRSSTVDDIHVALTMRQESYNAASAKALKKLKEKWAQMAGDGAEKAQGLRQKTASRLAGYILAQQEARKDAPLARVRRSFKQPADVVVQVPFLGHWASTLGLGPDQLRNRLSSLEGQQALKDFFARHPFALEDTKSTKLPREVFGFIGLVDLCQLLVLNKEYCEMGKEQIKTRCQGTFTPSTQDFGNECQHLIEFVNWGFLQQTRLIDLRHLPAEARSDFLWAVLCTLEKLERVLVTHATQVPCLKSRQFAVEVSLLASA</sequence>
<feature type="compositionally biased region" description="Basic and acidic residues" evidence="4">
    <location>
        <begin position="289"/>
        <end position="302"/>
    </location>
</feature>
<feature type="signal peptide" evidence="5">
    <location>
        <begin position="1"/>
        <end position="19"/>
    </location>
</feature>
<gene>
    <name evidence="7" type="ORF">C1SCF055_LOCUS29186</name>
</gene>
<dbReference type="PRINTS" id="PR00081">
    <property type="entry name" value="GDHRDH"/>
</dbReference>
<evidence type="ECO:0000256" key="5">
    <source>
        <dbReference type="SAM" id="SignalP"/>
    </source>
</evidence>
<accession>A0A9P1D6F3</accession>
<evidence type="ECO:0000256" key="2">
    <source>
        <dbReference type="ARBA" id="ARBA00022857"/>
    </source>
</evidence>
<evidence type="ECO:0000256" key="4">
    <source>
        <dbReference type="SAM" id="MobiDB-lite"/>
    </source>
</evidence>
<dbReference type="InterPro" id="IPR018253">
    <property type="entry name" value="DnaJ_domain_CS"/>
</dbReference>
<keyword evidence="5" id="KW-0732">Signal</keyword>
<feature type="domain" description="J" evidence="6">
    <location>
        <begin position="352"/>
        <end position="414"/>
    </location>
</feature>
<dbReference type="PROSITE" id="PS00636">
    <property type="entry name" value="DNAJ_1"/>
    <property type="match status" value="1"/>
</dbReference>
<dbReference type="OrthoDB" id="10262319at2759"/>
<evidence type="ECO:0000256" key="1">
    <source>
        <dbReference type="ARBA" id="ARBA00006484"/>
    </source>
</evidence>